<feature type="compositionally biased region" description="Basic and acidic residues" evidence="1">
    <location>
        <begin position="355"/>
        <end position="367"/>
    </location>
</feature>
<dbReference type="EMBL" id="BFEA01000063">
    <property type="protein sequence ID" value="GBG65625.1"/>
    <property type="molecule type" value="Genomic_DNA"/>
</dbReference>
<proteinExistence type="predicted"/>
<protein>
    <submittedName>
        <fullName evidence="2">Uncharacterized protein</fullName>
    </submittedName>
</protein>
<accession>A0A388K6E5</accession>
<evidence type="ECO:0000313" key="2">
    <source>
        <dbReference type="EMBL" id="GBG65625.1"/>
    </source>
</evidence>
<feature type="compositionally biased region" description="Acidic residues" evidence="1">
    <location>
        <begin position="278"/>
        <end position="305"/>
    </location>
</feature>
<organism evidence="2 3">
    <name type="scientific">Chara braunii</name>
    <name type="common">Braun's stonewort</name>
    <dbReference type="NCBI Taxonomy" id="69332"/>
    <lineage>
        <taxon>Eukaryota</taxon>
        <taxon>Viridiplantae</taxon>
        <taxon>Streptophyta</taxon>
        <taxon>Charophyceae</taxon>
        <taxon>Charales</taxon>
        <taxon>Characeae</taxon>
        <taxon>Chara</taxon>
    </lineage>
</organism>
<feature type="region of interest" description="Disordered" evidence="1">
    <location>
        <begin position="278"/>
        <end position="406"/>
    </location>
</feature>
<keyword evidence="3" id="KW-1185">Reference proteome</keyword>
<reference evidence="2 3" key="1">
    <citation type="journal article" date="2018" name="Cell">
        <title>The Chara Genome: Secondary Complexity and Implications for Plant Terrestrialization.</title>
        <authorList>
            <person name="Nishiyama T."/>
            <person name="Sakayama H."/>
            <person name="Vries J.D."/>
            <person name="Buschmann H."/>
            <person name="Saint-Marcoux D."/>
            <person name="Ullrich K.K."/>
            <person name="Haas F.B."/>
            <person name="Vanderstraeten L."/>
            <person name="Becker D."/>
            <person name="Lang D."/>
            <person name="Vosolsobe S."/>
            <person name="Rombauts S."/>
            <person name="Wilhelmsson P.K.I."/>
            <person name="Janitza P."/>
            <person name="Kern R."/>
            <person name="Heyl A."/>
            <person name="Rumpler F."/>
            <person name="Villalobos L.I.A.C."/>
            <person name="Clay J.M."/>
            <person name="Skokan R."/>
            <person name="Toyoda A."/>
            <person name="Suzuki Y."/>
            <person name="Kagoshima H."/>
            <person name="Schijlen E."/>
            <person name="Tajeshwar N."/>
            <person name="Catarino B."/>
            <person name="Hetherington A.J."/>
            <person name="Saltykova A."/>
            <person name="Bonnot C."/>
            <person name="Breuninger H."/>
            <person name="Symeonidi A."/>
            <person name="Radhakrishnan G.V."/>
            <person name="Van Nieuwerburgh F."/>
            <person name="Deforce D."/>
            <person name="Chang C."/>
            <person name="Karol K.G."/>
            <person name="Hedrich R."/>
            <person name="Ulvskov P."/>
            <person name="Glockner G."/>
            <person name="Delwiche C.F."/>
            <person name="Petrasek J."/>
            <person name="Van de Peer Y."/>
            <person name="Friml J."/>
            <person name="Beilby M."/>
            <person name="Dolan L."/>
            <person name="Kohara Y."/>
            <person name="Sugano S."/>
            <person name="Fujiyama A."/>
            <person name="Delaux P.-M."/>
            <person name="Quint M."/>
            <person name="TheiBen G."/>
            <person name="Hagemann M."/>
            <person name="Harholt J."/>
            <person name="Dunand C."/>
            <person name="Zachgo S."/>
            <person name="Langdale J."/>
            <person name="Maumus F."/>
            <person name="Straeten D.V.D."/>
            <person name="Gould S.B."/>
            <person name="Rensing S.A."/>
        </authorList>
    </citation>
    <scope>NUCLEOTIDE SEQUENCE [LARGE SCALE GENOMIC DNA]</scope>
    <source>
        <strain evidence="2 3">S276</strain>
    </source>
</reference>
<feature type="compositionally biased region" description="Acidic residues" evidence="1">
    <location>
        <begin position="317"/>
        <end position="345"/>
    </location>
</feature>
<evidence type="ECO:0000313" key="3">
    <source>
        <dbReference type="Proteomes" id="UP000265515"/>
    </source>
</evidence>
<dbReference type="Proteomes" id="UP000265515">
    <property type="component" value="Unassembled WGS sequence"/>
</dbReference>
<name>A0A388K6E5_CHABU</name>
<gene>
    <name evidence="2" type="ORF">CBR_g51508</name>
</gene>
<sequence>MSFLAERALGDPLLVPRCYISAIRQVHHPRLSSDLRRLAHFFCTEGVYAAAEFRFAGSPRAVVLAEAVAVHRRSAPGISHVSTVVDFSGDISTTSPLRHTTIKTTLRLWAQQLASEWNRWLTPHGDNYFPMDGIDLDRIRAFQHKPAVTWTRHEDHCQWAEYLELLIVQAWRTGVQGDLLGFLFGSVRPDHRQPIVQELTVPLAQLADDLPLEIVSQSDNSPVPHVLPRTLTPYLQWLACLDEQGSSRNPLSQHDYLDPHEIVDLAFCQDQTTFENAEVEIEAEEESSEEEEEAEEEDAEVETPEEGSYSEHSEGEQSPEEEEEEEEDQEELEESEWEGFEEEVHEEARAQAQAQKREEIVAGKRQLEFVSAAGPPTLDDPGRDQGPPKPEHGDPAAETSAAPARR</sequence>
<comment type="caution">
    <text evidence="2">The sequence shown here is derived from an EMBL/GenBank/DDBJ whole genome shotgun (WGS) entry which is preliminary data.</text>
</comment>
<dbReference type="AlphaFoldDB" id="A0A388K6E5"/>
<dbReference type="Gramene" id="GBG65625">
    <property type="protein sequence ID" value="GBG65625"/>
    <property type="gene ID" value="CBR_g51508"/>
</dbReference>
<evidence type="ECO:0000256" key="1">
    <source>
        <dbReference type="SAM" id="MobiDB-lite"/>
    </source>
</evidence>